<sequence length="676" mass="72335">MGTPRPAVHRTILAVDVSGFGARDLSQQQAIRHGLYEALVGAFAECGVEWTDDWHGTYHEDRGDGLFVLVPAGVPNSRVVSTLPHALVGRLRRHNATSAPEARIRLRAAITAGEVLNDGNGVMGDGLVLAFRLLDCAPLRAELAQHPGVLALIVSDRFFQDVVRPDPACDPDSYGEVAVDVKEVRGTAWICRPDHPPPPPPPPGRRARPRWSVSALTALLALPLLCDALLAAPVPPAPCPEPVQLNVLTSTEKQDVVRELAAAFEDGSGRLADSGCKQADVQVTDEDSATVAAVLSRGWPDDDLALAGPEPHVWLPDTEWEVEEVRRTLAAGGRTDVELTAEGAVAHSPLVLGVAPARARERTFQWRDLAAFRPLAAVDAADSGADLAAAAALARSALGVTALDAGALRGAGVARRLRDVALRTAPSRGDVCPAADRAVLASEKTVRDLTCLVPLYAAEGTLHLDHPFVSVRRPDRPRSARRDRVVGLFREHLFAQPAQEAFRLAGFRDRDWTPEPHPDVPRERQRELAVTVEPEALRPAWQAANRPSRVVLAVDGTERAVRLADLLTERVAARGEVLRLDFSPAELASVVERAVDAHGADPPVVVLSGVPRPAVPRREVSTAPVTVFGVGFAPGACSATDQLGAFRSAYRGNCHEEPDVDRALDALAEELWGARG</sequence>
<organism evidence="1 2">
    <name type="scientific">Saccharothrix australiensis</name>
    <dbReference type="NCBI Taxonomy" id="2072"/>
    <lineage>
        <taxon>Bacteria</taxon>
        <taxon>Bacillati</taxon>
        <taxon>Actinomycetota</taxon>
        <taxon>Actinomycetes</taxon>
        <taxon>Pseudonocardiales</taxon>
        <taxon>Pseudonocardiaceae</taxon>
        <taxon>Saccharothrix</taxon>
    </lineage>
</organism>
<name>A0A495VV23_9PSEU</name>
<dbReference type="EMBL" id="RBXO01000001">
    <property type="protein sequence ID" value="RKT53246.1"/>
    <property type="molecule type" value="Genomic_DNA"/>
</dbReference>
<dbReference type="Gene3D" id="3.30.70.1230">
    <property type="entry name" value="Nucleotide cyclase"/>
    <property type="match status" value="1"/>
</dbReference>
<dbReference type="Proteomes" id="UP000282084">
    <property type="component" value="Unassembled WGS sequence"/>
</dbReference>
<evidence type="ECO:0000313" key="1">
    <source>
        <dbReference type="EMBL" id="RKT53246.1"/>
    </source>
</evidence>
<dbReference type="InterPro" id="IPR029787">
    <property type="entry name" value="Nucleotide_cyclase"/>
</dbReference>
<dbReference type="SUPFAM" id="SSF55073">
    <property type="entry name" value="Nucleotide cyclase"/>
    <property type="match status" value="1"/>
</dbReference>
<gene>
    <name evidence="1" type="ORF">C8E97_1804</name>
</gene>
<proteinExistence type="predicted"/>
<comment type="caution">
    <text evidence="1">The sequence shown here is derived from an EMBL/GenBank/DDBJ whole genome shotgun (WGS) entry which is preliminary data.</text>
</comment>
<reference evidence="1 2" key="1">
    <citation type="submission" date="2018-10" db="EMBL/GenBank/DDBJ databases">
        <title>Sequencing the genomes of 1000 actinobacteria strains.</title>
        <authorList>
            <person name="Klenk H.-P."/>
        </authorList>
    </citation>
    <scope>NUCLEOTIDE SEQUENCE [LARGE SCALE GENOMIC DNA]</scope>
    <source>
        <strain evidence="1 2">DSM 43800</strain>
    </source>
</reference>
<dbReference type="Pfam" id="PF13531">
    <property type="entry name" value="SBP_bac_11"/>
    <property type="match status" value="1"/>
</dbReference>
<accession>A0A495VV23</accession>
<dbReference type="RefSeq" id="WP_170211703.1">
    <property type="nucleotide sequence ID" value="NZ_RBXO01000001.1"/>
</dbReference>
<keyword evidence="2" id="KW-1185">Reference proteome</keyword>
<protein>
    <submittedName>
        <fullName evidence="1">Extracellular solute-binding protein</fullName>
    </submittedName>
</protein>
<evidence type="ECO:0000313" key="2">
    <source>
        <dbReference type="Proteomes" id="UP000282084"/>
    </source>
</evidence>
<dbReference type="AlphaFoldDB" id="A0A495VV23"/>